<evidence type="ECO:0000313" key="3">
    <source>
        <dbReference type="Proteomes" id="UP001325680"/>
    </source>
</evidence>
<proteinExistence type="predicted"/>
<feature type="transmembrane region" description="Helical" evidence="1">
    <location>
        <begin position="12"/>
        <end position="33"/>
    </location>
</feature>
<evidence type="ECO:0000256" key="1">
    <source>
        <dbReference type="SAM" id="Phobius"/>
    </source>
</evidence>
<protein>
    <recommendedName>
        <fullName evidence="4">Periplasmic heavy metal sensor</fullName>
    </recommendedName>
</protein>
<organism evidence="2 3">
    <name type="scientific">Niabella yanshanensis</name>
    <dbReference type="NCBI Taxonomy" id="577386"/>
    <lineage>
        <taxon>Bacteria</taxon>
        <taxon>Pseudomonadati</taxon>
        <taxon>Bacteroidota</taxon>
        <taxon>Chitinophagia</taxon>
        <taxon>Chitinophagales</taxon>
        <taxon>Chitinophagaceae</taxon>
        <taxon>Niabella</taxon>
    </lineage>
</organism>
<dbReference type="RefSeq" id="WP_114790012.1">
    <property type="nucleotide sequence ID" value="NZ_CP139960.1"/>
</dbReference>
<accession>A0ABZ0W0V9</accession>
<dbReference type="Gene3D" id="1.20.120.1490">
    <property type="match status" value="1"/>
</dbReference>
<evidence type="ECO:0000313" key="2">
    <source>
        <dbReference type="EMBL" id="WQD36364.1"/>
    </source>
</evidence>
<dbReference type="EMBL" id="CP139960">
    <property type="protein sequence ID" value="WQD36364.1"/>
    <property type="molecule type" value="Genomic_DNA"/>
</dbReference>
<dbReference type="Proteomes" id="UP001325680">
    <property type="component" value="Chromosome"/>
</dbReference>
<name>A0ABZ0W0V9_9BACT</name>
<gene>
    <name evidence="2" type="ORF">U0035_11880</name>
</gene>
<keyword evidence="1" id="KW-0472">Membrane</keyword>
<evidence type="ECO:0008006" key="4">
    <source>
        <dbReference type="Google" id="ProtNLM"/>
    </source>
</evidence>
<reference evidence="2 3" key="1">
    <citation type="submission" date="2023-12" db="EMBL/GenBank/DDBJ databases">
        <title>Genome sequencing and assembly of bacterial species from a model synthetic community.</title>
        <authorList>
            <person name="Hogle S.L."/>
        </authorList>
    </citation>
    <scope>NUCLEOTIDE SEQUENCE [LARGE SCALE GENOMIC DNA]</scope>
    <source>
        <strain evidence="2 3">HAMBI_3031</strain>
    </source>
</reference>
<sequence length="167" mass="19023">MTQSRSNNKVLVFIVFLLLLTNIAVLAYFLFLCKKPAKKPDNKDGFAAVLRKEVGFNDEQVAKFNELKKSHWSDAKAKMDQIIHIKNMLFDLTKTQDTVDATVIKWADSIASLQEQVEINSFRHVVQTRKICTAEQQVAYDSLMKRIINKGKSRKPGEAPLPATDRK</sequence>
<keyword evidence="3" id="KW-1185">Reference proteome</keyword>
<keyword evidence="1" id="KW-1133">Transmembrane helix</keyword>
<keyword evidence="1" id="KW-0812">Transmembrane</keyword>